<dbReference type="EMBL" id="JASPKZ010008890">
    <property type="protein sequence ID" value="KAJ9578311.1"/>
    <property type="molecule type" value="Genomic_DNA"/>
</dbReference>
<sequence length="64" mass="6738">LAHSGNHLTSCISNIRLQNASGILSPVQVPMADQSNEVFLSFPSIVKVNSATLLTLAVFNSARG</sequence>
<comment type="caution">
    <text evidence="1">The sequence shown here is derived from an EMBL/GenBank/DDBJ whole genome shotgun (WGS) entry which is preliminary data.</text>
</comment>
<accession>A0AAD7ZDG1</accession>
<reference evidence="1" key="1">
    <citation type="journal article" date="2023" name="IScience">
        <title>Live-bearing cockroach genome reveals convergent evolutionary mechanisms linked to viviparity in insects and beyond.</title>
        <authorList>
            <person name="Fouks B."/>
            <person name="Harrison M.C."/>
            <person name="Mikhailova A.A."/>
            <person name="Marchal E."/>
            <person name="English S."/>
            <person name="Carruthers M."/>
            <person name="Jennings E.C."/>
            <person name="Chiamaka E.L."/>
            <person name="Frigard R.A."/>
            <person name="Pippel M."/>
            <person name="Attardo G.M."/>
            <person name="Benoit J.B."/>
            <person name="Bornberg-Bauer E."/>
            <person name="Tobe S.S."/>
        </authorList>
    </citation>
    <scope>NUCLEOTIDE SEQUENCE</scope>
    <source>
        <strain evidence="1">Stay&amp;Tobe</strain>
    </source>
</reference>
<organism evidence="1 2">
    <name type="scientific">Diploptera punctata</name>
    <name type="common">Pacific beetle cockroach</name>
    <dbReference type="NCBI Taxonomy" id="6984"/>
    <lineage>
        <taxon>Eukaryota</taxon>
        <taxon>Metazoa</taxon>
        <taxon>Ecdysozoa</taxon>
        <taxon>Arthropoda</taxon>
        <taxon>Hexapoda</taxon>
        <taxon>Insecta</taxon>
        <taxon>Pterygota</taxon>
        <taxon>Neoptera</taxon>
        <taxon>Polyneoptera</taxon>
        <taxon>Dictyoptera</taxon>
        <taxon>Blattodea</taxon>
        <taxon>Blaberoidea</taxon>
        <taxon>Blaberidae</taxon>
        <taxon>Diplopterinae</taxon>
        <taxon>Diploptera</taxon>
    </lineage>
</organism>
<dbReference type="AlphaFoldDB" id="A0AAD7ZDG1"/>
<reference evidence="1" key="2">
    <citation type="submission" date="2023-05" db="EMBL/GenBank/DDBJ databases">
        <authorList>
            <person name="Fouks B."/>
        </authorList>
    </citation>
    <scope>NUCLEOTIDE SEQUENCE</scope>
    <source>
        <strain evidence="1">Stay&amp;Tobe</strain>
        <tissue evidence="1">Testes</tissue>
    </source>
</reference>
<evidence type="ECO:0000313" key="1">
    <source>
        <dbReference type="EMBL" id="KAJ9578311.1"/>
    </source>
</evidence>
<evidence type="ECO:0000313" key="2">
    <source>
        <dbReference type="Proteomes" id="UP001233999"/>
    </source>
</evidence>
<gene>
    <name evidence="1" type="ORF">L9F63_005477</name>
</gene>
<name>A0AAD7ZDG1_DIPPU</name>
<protein>
    <submittedName>
        <fullName evidence="1">Uncharacterized protein</fullName>
    </submittedName>
</protein>
<keyword evidence="2" id="KW-1185">Reference proteome</keyword>
<feature type="non-terminal residue" evidence="1">
    <location>
        <position position="1"/>
    </location>
</feature>
<proteinExistence type="predicted"/>
<feature type="non-terminal residue" evidence="1">
    <location>
        <position position="64"/>
    </location>
</feature>
<dbReference type="Proteomes" id="UP001233999">
    <property type="component" value="Unassembled WGS sequence"/>
</dbReference>